<dbReference type="PANTHER" id="PTHR44314">
    <property type="entry name" value="CILIA- AND FLAGELLA-ASSOCIATED PROTEIN 70"/>
    <property type="match status" value="1"/>
</dbReference>
<dbReference type="AlphaFoldDB" id="A0A0A1XL44"/>
<dbReference type="InterPro" id="IPR052628">
    <property type="entry name" value="CFAP70"/>
</dbReference>
<gene>
    <name evidence="3" type="primary">TTC18</name>
    <name evidence="3" type="ORF">g.48201</name>
</gene>
<keyword evidence="2" id="KW-0802">TPR repeat</keyword>
<evidence type="ECO:0000256" key="1">
    <source>
        <dbReference type="ARBA" id="ARBA00022737"/>
    </source>
</evidence>
<organism evidence="3">
    <name type="scientific">Zeugodacus cucurbitae</name>
    <name type="common">Melon fruit fly</name>
    <name type="synonym">Bactrocera cucurbitae</name>
    <dbReference type="NCBI Taxonomy" id="28588"/>
    <lineage>
        <taxon>Eukaryota</taxon>
        <taxon>Metazoa</taxon>
        <taxon>Ecdysozoa</taxon>
        <taxon>Arthropoda</taxon>
        <taxon>Hexapoda</taxon>
        <taxon>Insecta</taxon>
        <taxon>Pterygota</taxon>
        <taxon>Neoptera</taxon>
        <taxon>Endopterygota</taxon>
        <taxon>Diptera</taxon>
        <taxon>Brachycera</taxon>
        <taxon>Muscomorpha</taxon>
        <taxon>Tephritoidea</taxon>
        <taxon>Tephritidae</taxon>
        <taxon>Zeugodacus</taxon>
        <taxon>Zeugodacus</taxon>
    </lineage>
</organism>
<dbReference type="GO" id="GO:0003341">
    <property type="term" value="P:cilium movement"/>
    <property type="evidence" value="ECO:0007669"/>
    <property type="project" value="TreeGrafter"/>
</dbReference>
<dbReference type="GO" id="GO:0060271">
    <property type="term" value="P:cilium assembly"/>
    <property type="evidence" value="ECO:0007669"/>
    <property type="project" value="TreeGrafter"/>
</dbReference>
<accession>A0A0A1XL44</accession>
<dbReference type="OrthoDB" id="10262375at2759"/>
<evidence type="ECO:0000256" key="2">
    <source>
        <dbReference type="ARBA" id="ARBA00022803"/>
    </source>
</evidence>
<keyword evidence="1" id="KW-0677">Repeat</keyword>
<dbReference type="SUPFAM" id="SSF48452">
    <property type="entry name" value="TPR-like"/>
    <property type="match status" value="1"/>
</dbReference>
<dbReference type="SMART" id="SM00028">
    <property type="entry name" value="TPR"/>
    <property type="match status" value="2"/>
</dbReference>
<name>A0A0A1XL44_ZEUCU</name>
<reference evidence="3" key="2">
    <citation type="journal article" date="2015" name="Gigascience">
        <title>Reconstructing a comprehensive transcriptome assembly of a white-pupal translocated strain of the pest fruit fly Bactrocera cucurbitae.</title>
        <authorList>
            <person name="Sim S.B."/>
            <person name="Calla B."/>
            <person name="Hall B."/>
            <person name="DeRego T."/>
            <person name="Geib S.M."/>
        </authorList>
    </citation>
    <scope>NUCLEOTIDE SEQUENCE</scope>
</reference>
<dbReference type="GO" id="GO:0070062">
    <property type="term" value="C:extracellular exosome"/>
    <property type="evidence" value="ECO:0007669"/>
    <property type="project" value="TreeGrafter"/>
</dbReference>
<evidence type="ECO:0000313" key="3">
    <source>
        <dbReference type="EMBL" id="JAD11258.1"/>
    </source>
</evidence>
<dbReference type="GO" id="GO:0031514">
    <property type="term" value="C:motile cilium"/>
    <property type="evidence" value="ECO:0007669"/>
    <property type="project" value="TreeGrafter"/>
</dbReference>
<dbReference type="PANTHER" id="PTHR44314:SF1">
    <property type="entry name" value="CILIA- AND FLAGELLA-ASSOCIATED PROTEIN 70"/>
    <property type="match status" value="1"/>
</dbReference>
<protein>
    <submittedName>
        <fullName evidence="3">Tetratricopeptide repeat protein 18</fullName>
    </submittedName>
</protein>
<dbReference type="EMBL" id="GBXI01003034">
    <property type="protein sequence ID" value="JAD11258.1"/>
    <property type="molecule type" value="Transcribed_RNA"/>
</dbReference>
<sequence>MAGGSHYRIKMVSILSDKDLLRYQEAVKKRASKRSKSKTSLSSVEAGSILVQEIAPQSSIITHDHPKIFMYLQLQDIVNLPSGDNKRFFVSLRHNNTDYEDTKELDQERKLSAFAIPIEQYNMDVANMFSDEPVAIILTVVSDNENDATEKTIAQGQIDLINFFTNKRTVVTTEILLYPTAFEHMDLEVGTCKTVWHVYSLLPLMRYEDFNNMVFITVESLYNVSSDIMDIAQELSVSLSFRSKFPNEINGFDTTKICTFDYLKRGLINEQDTRYRWASISTDQWHNLGQTTDCGISLHKIFSDLLCTENIDFGFDNISTEKEEALICNLLRRFILNEVLNNILEEVIVYDEQELVMEVYERNNPDTILLRGSIDLSIFIYPYVNSCRYAVHLKPVDVPTFYRDETPINPYHEEGKVTFGIVNICILQPITECQITRDIFRKQLLPEEMKTCLPKDFIEEVIQEKSKAGICEENYKSFDAQIRHLADYIIRKEIHCIEDSKGFLCCQKNELTQKIMKLISCDFNVRVPTKNTTEFANLMTYVYKNLEKRCFEILQKCQRPKTVLQKGLEIQKIALYMSIIKVLNEVGAEDLAKIYNAKLEKQETAEFHVEGYKFLYNIEKQNFAEAKEHIRKSKEQKFLFGDYHDGLFEIYITFVETLLSETTHNEALQYLLQELEIYSRKFPKESSTWILLYCIYSKCGYMPGMSYSRLKFENLKKEFTKNNELPLSLWDLYCKLSLEFTTKRATHFYKAVQEFLELGLYKFAQIIFEKILIECTEAEKYFVTTTLRLLLREITVAYSMRTFQGLKTTIFQAHINGHLHYYWGNKLGAKECYAVIMHNMQNVDDVGVFQMSIIRYANYLFEHGKYEKAISAYGDCTRISSCNVKALYELGRAFYRLGKYQKAEQKFSACTNHGIHIPDVWGYLALVNLKMNNTYKALESWKYAKINPDNIISKEIYSELKKIDLKDVTLIVDDADAEATADSYKNA</sequence>
<proteinExistence type="predicted"/>
<dbReference type="Gene3D" id="1.25.40.10">
    <property type="entry name" value="Tetratricopeptide repeat domain"/>
    <property type="match status" value="1"/>
</dbReference>
<dbReference type="InterPro" id="IPR019734">
    <property type="entry name" value="TPR_rpt"/>
</dbReference>
<dbReference type="InterPro" id="IPR011990">
    <property type="entry name" value="TPR-like_helical_dom_sf"/>
</dbReference>
<reference evidence="3" key="1">
    <citation type="submission" date="2014-11" db="EMBL/GenBank/DDBJ databases">
        <authorList>
            <person name="Geib S."/>
        </authorList>
    </citation>
    <scope>NUCLEOTIDE SEQUENCE</scope>
</reference>